<evidence type="ECO:0000313" key="5">
    <source>
        <dbReference type="Proteomes" id="UP000199729"/>
    </source>
</evidence>
<dbReference type="PANTHER" id="PTHR47235:SF1">
    <property type="entry name" value="BLR6548 PROTEIN"/>
    <property type="match status" value="1"/>
</dbReference>
<dbReference type="AlphaFoldDB" id="A0A221KC88"/>
<dbReference type="PANTHER" id="PTHR47235">
    <property type="entry name" value="BLR6548 PROTEIN"/>
    <property type="match status" value="1"/>
</dbReference>
<comment type="similarity">
    <text evidence="1">Belongs to the leucine-binding protein family.</text>
</comment>
<evidence type="ECO:0000256" key="1">
    <source>
        <dbReference type="ARBA" id="ARBA00010062"/>
    </source>
</evidence>
<dbReference type="Gene3D" id="3.40.50.2300">
    <property type="match status" value="2"/>
</dbReference>
<organism evidence="4 5">
    <name type="scientific">Vitreoscilla filiformis</name>
    <dbReference type="NCBI Taxonomy" id="63"/>
    <lineage>
        <taxon>Bacteria</taxon>
        <taxon>Pseudomonadati</taxon>
        <taxon>Pseudomonadota</taxon>
        <taxon>Betaproteobacteria</taxon>
        <taxon>Neisseriales</taxon>
        <taxon>Neisseriaceae</taxon>
        <taxon>Vitreoscilla</taxon>
    </lineage>
</organism>
<reference evidence="4 5" key="1">
    <citation type="submission" date="2017-07" db="EMBL/GenBank/DDBJ databases">
        <title>Complete Genome Sequence of the cosmetic ferment Vitreoscilla filiformis (ATCC15551).</title>
        <authorList>
            <person name="Contreras S."/>
            <person name="Sagory-Zalkind P."/>
            <person name="Blanquart H."/>
            <person name="Iltis A."/>
            <person name="Morand S.C."/>
        </authorList>
    </citation>
    <scope>NUCLEOTIDE SEQUENCE [LARGE SCALE GENOMIC DNA]</scope>
    <source>
        <strain evidence="4 5">ATCC 15551</strain>
    </source>
</reference>
<keyword evidence="5" id="KW-1185">Reference proteome</keyword>
<dbReference type="KEGG" id="vff:VITFI_CDS0848"/>
<dbReference type="SUPFAM" id="SSF53822">
    <property type="entry name" value="Periplasmic binding protein-like I"/>
    <property type="match status" value="1"/>
</dbReference>
<dbReference type="EMBL" id="CP022423">
    <property type="protein sequence ID" value="ASM76626.1"/>
    <property type="molecule type" value="Genomic_DNA"/>
</dbReference>
<dbReference type="Pfam" id="PF13458">
    <property type="entry name" value="Peripla_BP_6"/>
    <property type="match status" value="1"/>
</dbReference>
<dbReference type="InterPro" id="IPR028081">
    <property type="entry name" value="Leu-bd"/>
</dbReference>
<dbReference type="InterPro" id="IPR006311">
    <property type="entry name" value="TAT_signal"/>
</dbReference>
<dbReference type="PROSITE" id="PS51318">
    <property type="entry name" value="TAT"/>
    <property type="match status" value="1"/>
</dbReference>
<dbReference type="Proteomes" id="UP000199729">
    <property type="component" value="Chromosome"/>
</dbReference>
<name>A0A221KC88_VITFI</name>
<dbReference type="InterPro" id="IPR028082">
    <property type="entry name" value="Peripla_BP_I"/>
</dbReference>
<accession>A0A221KC88</accession>
<keyword evidence="2" id="KW-0732">Signal</keyword>
<protein>
    <submittedName>
        <fullName evidence="4">ABC transporter substrate-binding protein</fullName>
    </submittedName>
</protein>
<sequence>MKEALMNRRRFLQQTAQIGAAAMLPAGQGWAAGAEDGVTAQTLTLGSSLPLTGPMGVAGKDITAGMRAALLVANQAGGVHGRELKLEVRDDAYVPARAVENVKQLLLPNTGCLALMSCLGTPTNAATFPLIEQAGAPLVGPITGAGSLRQVTARNVFHVRASYGEEAGRAVQQLVNMGVKDIAIVYLDNGFGKEVLREAETALSTNRLQAVGSVPLAVDGANVNEVVKSVLGNKPGAVLIGTAGVASTQLVSGLRRQVSGLPIVGLSVALFGSDMVQLGPLVQGMALTQVLPDPDRQRLGVARAYQAAMKTANETAINSTSFEGWINAQVMLEGLRRAGREVNRDKLRQALASIRRLELGDFSLGFSGSAPYVASNFVELAVLGANGKRLG</sequence>
<proteinExistence type="inferred from homology"/>
<evidence type="ECO:0000259" key="3">
    <source>
        <dbReference type="Pfam" id="PF13458"/>
    </source>
</evidence>
<feature type="domain" description="Leucine-binding protein" evidence="3">
    <location>
        <begin position="43"/>
        <end position="357"/>
    </location>
</feature>
<evidence type="ECO:0000313" key="4">
    <source>
        <dbReference type="EMBL" id="ASM76626.1"/>
    </source>
</evidence>
<dbReference type="CDD" id="cd06326">
    <property type="entry name" value="PBP1_ABC_ligand_binding-like"/>
    <property type="match status" value="1"/>
</dbReference>
<evidence type="ECO:0000256" key="2">
    <source>
        <dbReference type="ARBA" id="ARBA00022729"/>
    </source>
</evidence>
<gene>
    <name evidence="4" type="ORF">VITFI_CDS0848</name>
</gene>